<accession>A0A0D1XVE1</accession>
<keyword evidence="2 4" id="KW-0863">Zinc-finger</keyword>
<keyword evidence="1" id="KW-0479">Metal-binding</keyword>
<dbReference type="GO" id="GO:0000978">
    <property type="term" value="F:RNA polymerase II cis-regulatory region sequence-specific DNA binding"/>
    <property type="evidence" value="ECO:0007669"/>
    <property type="project" value="TreeGrafter"/>
</dbReference>
<dbReference type="GO" id="GO:0008270">
    <property type="term" value="F:zinc ion binding"/>
    <property type="evidence" value="ECO:0007669"/>
    <property type="project" value="UniProtKB-KW"/>
</dbReference>
<feature type="domain" description="C2H2-type" evidence="5">
    <location>
        <begin position="175"/>
        <end position="205"/>
    </location>
</feature>
<dbReference type="VEuPathDB" id="FungiDB:PV10_06708"/>
<reference evidence="6 7" key="1">
    <citation type="submission" date="2015-01" db="EMBL/GenBank/DDBJ databases">
        <title>The Genome Sequence of Exophiala mesophila CBS40295.</title>
        <authorList>
            <consortium name="The Broad Institute Genomics Platform"/>
            <person name="Cuomo C."/>
            <person name="de Hoog S."/>
            <person name="Gorbushina A."/>
            <person name="Stielow B."/>
            <person name="Teixiera M."/>
            <person name="Abouelleil A."/>
            <person name="Chapman S.B."/>
            <person name="Priest M."/>
            <person name="Young S.K."/>
            <person name="Wortman J."/>
            <person name="Nusbaum C."/>
            <person name="Birren B."/>
        </authorList>
    </citation>
    <scope>NUCLEOTIDE SEQUENCE [LARGE SCALE GENOMIC DNA]</scope>
    <source>
        <strain evidence="6 7">CBS 40295</strain>
    </source>
</reference>
<dbReference type="HOGENOM" id="CLU_1115761_0_0_1"/>
<dbReference type="InterPro" id="IPR013087">
    <property type="entry name" value="Znf_C2H2_type"/>
</dbReference>
<dbReference type="PROSITE" id="PS50157">
    <property type="entry name" value="ZINC_FINGER_C2H2_2"/>
    <property type="match status" value="2"/>
</dbReference>
<keyword evidence="7" id="KW-1185">Reference proteome</keyword>
<dbReference type="STRING" id="212818.A0A0D1XVE1"/>
<organism evidence="6 7">
    <name type="scientific">Exophiala mesophila</name>
    <name type="common">Black yeast-like fungus</name>
    <dbReference type="NCBI Taxonomy" id="212818"/>
    <lineage>
        <taxon>Eukaryota</taxon>
        <taxon>Fungi</taxon>
        <taxon>Dikarya</taxon>
        <taxon>Ascomycota</taxon>
        <taxon>Pezizomycotina</taxon>
        <taxon>Eurotiomycetes</taxon>
        <taxon>Chaetothyriomycetidae</taxon>
        <taxon>Chaetothyriales</taxon>
        <taxon>Herpotrichiellaceae</taxon>
        <taxon>Exophiala</taxon>
    </lineage>
</organism>
<sequence>MAPSNTYQQQQLLEMADSIPMTYGDDIFMVASHAQSYFSNPIYEFDTVQPSKPAEPQFTEYNATPDSFSSSDFSTLPCLDYEILNGDSGLEDWVGADFQLFPTDLGYESYPGSLFLDNQVIDLSSSDDEANPKTKAARLTPPESACTVYNCSHCPRVFQKRHELNRHLLKHNRPFSCTVLDCGQSFAEKRGLDRHIQSRHARINKIQCRYCNYSSTRSDAVQRHLKTKHGVKVSFHGGMSTATISQIQG</sequence>
<dbReference type="PANTHER" id="PTHR23235:SF120">
    <property type="entry name" value="KRUPPEL-LIKE FACTOR 15"/>
    <property type="match status" value="1"/>
</dbReference>
<dbReference type="Proteomes" id="UP000054302">
    <property type="component" value="Unassembled WGS sequence"/>
</dbReference>
<dbReference type="GeneID" id="27324553"/>
<evidence type="ECO:0000313" key="7">
    <source>
        <dbReference type="Proteomes" id="UP000054302"/>
    </source>
</evidence>
<evidence type="ECO:0000259" key="5">
    <source>
        <dbReference type="PROSITE" id="PS50157"/>
    </source>
</evidence>
<dbReference type="GO" id="GO:0000981">
    <property type="term" value="F:DNA-binding transcription factor activity, RNA polymerase II-specific"/>
    <property type="evidence" value="ECO:0007669"/>
    <property type="project" value="TreeGrafter"/>
</dbReference>
<dbReference type="PROSITE" id="PS00028">
    <property type="entry name" value="ZINC_FINGER_C2H2_1"/>
    <property type="match status" value="2"/>
</dbReference>
<dbReference type="Pfam" id="PF00096">
    <property type="entry name" value="zf-C2H2"/>
    <property type="match status" value="3"/>
</dbReference>
<dbReference type="InterPro" id="IPR036236">
    <property type="entry name" value="Znf_C2H2_sf"/>
</dbReference>
<protein>
    <recommendedName>
        <fullName evidence="5">C2H2-type domain-containing protein</fullName>
    </recommendedName>
</protein>
<dbReference type="SMART" id="SM00355">
    <property type="entry name" value="ZnF_C2H2"/>
    <property type="match status" value="3"/>
</dbReference>
<dbReference type="OrthoDB" id="21416at2759"/>
<dbReference type="AlphaFoldDB" id="A0A0D1XVE1"/>
<evidence type="ECO:0000256" key="4">
    <source>
        <dbReference type="PROSITE-ProRule" id="PRU00042"/>
    </source>
</evidence>
<name>A0A0D1XVE1_EXOME</name>
<dbReference type="EMBL" id="KN847523">
    <property type="protein sequence ID" value="KIV92251.1"/>
    <property type="molecule type" value="Genomic_DNA"/>
</dbReference>
<dbReference type="RefSeq" id="XP_016223825.1">
    <property type="nucleotide sequence ID" value="XM_016371532.1"/>
</dbReference>
<feature type="domain" description="C2H2-type" evidence="5">
    <location>
        <begin position="149"/>
        <end position="176"/>
    </location>
</feature>
<gene>
    <name evidence="6" type="ORF">PV10_06708</name>
</gene>
<evidence type="ECO:0000256" key="1">
    <source>
        <dbReference type="ARBA" id="ARBA00022723"/>
    </source>
</evidence>
<evidence type="ECO:0000256" key="2">
    <source>
        <dbReference type="ARBA" id="ARBA00022771"/>
    </source>
</evidence>
<evidence type="ECO:0000256" key="3">
    <source>
        <dbReference type="ARBA" id="ARBA00022833"/>
    </source>
</evidence>
<dbReference type="Gene3D" id="3.30.160.60">
    <property type="entry name" value="Classic Zinc Finger"/>
    <property type="match status" value="1"/>
</dbReference>
<keyword evidence="3" id="KW-0862">Zinc</keyword>
<evidence type="ECO:0000313" key="6">
    <source>
        <dbReference type="EMBL" id="KIV92251.1"/>
    </source>
</evidence>
<dbReference type="SUPFAM" id="SSF57667">
    <property type="entry name" value="beta-beta-alpha zinc fingers"/>
    <property type="match status" value="1"/>
</dbReference>
<dbReference type="PANTHER" id="PTHR23235">
    <property type="entry name" value="KRUEPPEL-LIKE TRANSCRIPTION FACTOR"/>
    <property type="match status" value="1"/>
</dbReference>
<proteinExistence type="predicted"/>